<keyword evidence="9 14" id="KW-0560">Oxidoreductase</keyword>
<dbReference type="PANTHER" id="PTHR24292:SF54">
    <property type="entry name" value="CYP9F3-RELATED"/>
    <property type="match status" value="1"/>
</dbReference>
<keyword evidence="12" id="KW-0472">Membrane</keyword>
<evidence type="ECO:0000256" key="2">
    <source>
        <dbReference type="ARBA" id="ARBA00004174"/>
    </source>
</evidence>
<protein>
    <recommendedName>
        <fullName evidence="17">Cytochrome P450</fullName>
    </recommendedName>
</protein>
<dbReference type="EMBL" id="OV121140">
    <property type="protein sequence ID" value="CAH0564135.1"/>
    <property type="molecule type" value="Genomic_DNA"/>
</dbReference>
<keyword evidence="10 13" id="KW-0408">Iron</keyword>
<dbReference type="GO" id="GO:0005789">
    <property type="term" value="C:endoplasmic reticulum membrane"/>
    <property type="evidence" value="ECO:0007669"/>
    <property type="project" value="UniProtKB-SubCell"/>
</dbReference>
<evidence type="ECO:0000256" key="7">
    <source>
        <dbReference type="ARBA" id="ARBA00022824"/>
    </source>
</evidence>
<dbReference type="InterPro" id="IPR036396">
    <property type="entry name" value="Cyt_P450_sf"/>
</dbReference>
<dbReference type="Pfam" id="PF00067">
    <property type="entry name" value="p450"/>
    <property type="match status" value="1"/>
</dbReference>
<evidence type="ECO:0000256" key="12">
    <source>
        <dbReference type="ARBA" id="ARBA00023136"/>
    </source>
</evidence>
<evidence type="ECO:0000256" key="11">
    <source>
        <dbReference type="ARBA" id="ARBA00023033"/>
    </source>
</evidence>
<dbReference type="Proteomes" id="UP001154078">
    <property type="component" value="Chromosome 9"/>
</dbReference>
<evidence type="ECO:0000256" key="14">
    <source>
        <dbReference type="RuleBase" id="RU000461"/>
    </source>
</evidence>
<evidence type="ECO:0000256" key="1">
    <source>
        <dbReference type="ARBA" id="ARBA00001971"/>
    </source>
</evidence>
<dbReference type="PANTHER" id="PTHR24292">
    <property type="entry name" value="CYTOCHROME P450"/>
    <property type="match status" value="1"/>
</dbReference>
<comment type="subcellular location">
    <subcellularLocation>
        <location evidence="3">Endoplasmic reticulum membrane</location>
        <topology evidence="3">Peripheral membrane protein</topology>
    </subcellularLocation>
    <subcellularLocation>
        <location evidence="2">Microsome membrane</location>
        <topology evidence="2">Peripheral membrane protein</topology>
    </subcellularLocation>
</comment>
<organism evidence="15 16">
    <name type="scientific">Brassicogethes aeneus</name>
    <name type="common">Rape pollen beetle</name>
    <name type="synonym">Meligethes aeneus</name>
    <dbReference type="NCBI Taxonomy" id="1431903"/>
    <lineage>
        <taxon>Eukaryota</taxon>
        <taxon>Metazoa</taxon>
        <taxon>Ecdysozoa</taxon>
        <taxon>Arthropoda</taxon>
        <taxon>Hexapoda</taxon>
        <taxon>Insecta</taxon>
        <taxon>Pterygota</taxon>
        <taxon>Neoptera</taxon>
        <taxon>Endopterygota</taxon>
        <taxon>Coleoptera</taxon>
        <taxon>Polyphaga</taxon>
        <taxon>Cucujiformia</taxon>
        <taxon>Nitidulidae</taxon>
        <taxon>Meligethinae</taxon>
        <taxon>Brassicogethes</taxon>
    </lineage>
</organism>
<keyword evidence="11 14" id="KW-0503">Monooxygenase</keyword>
<keyword evidence="6 13" id="KW-0479">Metal-binding</keyword>
<dbReference type="AlphaFoldDB" id="A0A9P0BH16"/>
<proteinExistence type="inferred from homology"/>
<evidence type="ECO:0000256" key="8">
    <source>
        <dbReference type="ARBA" id="ARBA00022848"/>
    </source>
</evidence>
<evidence type="ECO:0000313" key="15">
    <source>
        <dbReference type="EMBL" id="CAH0564135.1"/>
    </source>
</evidence>
<dbReference type="PROSITE" id="PS00086">
    <property type="entry name" value="CYTOCHROME_P450"/>
    <property type="match status" value="1"/>
</dbReference>
<comment type="cofactor">
    <cofactor evidence="1 13">
        <name>heme</name>
        <dbReference type="ChEBI" id="CHEBI:30413"/>
    </cofactor>
</comment>
<dbReference type="OrthoDB" id="2789670at2759"/>
<dbReference type="InterPro" id="IPR050476">
    <property type="entry name" value="Insect_CytP450_Detox"/>
</dbReference>
<evidence type="ECO:0000256" key="9">
    <source>
        <dbReference type="ARBA" id="ARBA00023002"/>
    </source>
</evidence>
<dbReference type="FunFam" id="1.10.630.10:FF:000042">
    <property type="entry name" value="Cytochrome P450"/>
    <property type="match status" value="1"/>
</dbReference>
<name>A0A9P0BH16_BRAAE</name>
<dbReference type="InterPro" id="IPR002401">
    <property type="entry name" value="Cyt_P450_E_grp-I"/>
</dbReference>
<dbReference type="GO" id="GO:0016705">
    <property type="term" value="F:oxidoreductase activity, acting on paired donors, with incorporation or reduction of molecular oxygen"/>
    <property type="evidence" value="ECO:0007669"/>
    <property type="project" value="InterPro"/>
</dbReference>
<evidence type="ECO:0000256" key="13">
    <source>
        <dbReference type="PIRSR" id="PIRSR602401-1"/>
    </source>
</evidence>
<sequence length="526" mass="60190">MLWFYLILILIIVIYIFTVKSKNSFKIRGIEHGPSIPIFGDSWRLFTRRETFGGMLERTYNERGVGKRYYGISNMGLNIVTIKDPELIKQITVKDFDHFTDHLQFIKGDVDLLWSKNLFALEGKKWRDMRTTLSPAFTSSKMKLMFTLIQDASKTFVDYFEKQNQDVVEVELKDAFTRFTNDVIATTAFGIKVDSLAERNNTFYLIGKKATNFGTIGTVLKFIVQAACPPFAKWMGWGMFSLEVSAFYRKTIKETIEVREKNNIVRPDMINLLMEARKGNHIDDDDNVTDTSFASVEETLAAKPKEVKQRLTDDDITAQALLFFLGGFDSVSNLMCFTAYELAANPDIQDRVRQEVLDTVEDCNGKITYEGVMKMKYLDMVISESLRKWPSAVQTDRVCTKPYTIEPASPGEKPIKLETNECIWIPVYGLHRDANYFPNPEKFDPERFSEENKSKILPYTYLPFGAGPRNCIGSRFALLEAKLVLCELLRKFQIVPTEKSQIPLKLCVGTFTMASAGGFNFGFKKM</sequence>
<feature type="binding site" description="axial binding residue" evidence="13">
    <location>
        <position position="471"/>
    </location>
    <ligand>
        <name>heme</name>
        <dbReference type="ChEBI" id="CHEBI:30413"/>
    </ligand>
    <ligandPart>
        <name>Fe</name>
        <dbReference type="ChEBI" id="CHEBI:18248"/>
    </ligandPart>
</feature>
<dbReference type="InterPro" id="IPR001128">
    <property type="entry name" value="Cyt_P450"/>
</dbReference>
<reference evidence="15" key="1">
    <citation type="submission" date="2021-12" db="EMBL/GenBank/DDBJ databases">
        <authorList>
            <person name="King R."/>
        </authorList>
    </citation>
    <scope>NUCLEOTIDE SEQUENCE</scope>
</reference>
<dbReference type="GO" id="GO:0004497">
    <property type="term" value="F:monooxygenase activity"/>
    <property type="evidence" value="ECO:0007669"/>
    <property type="project" value="UniProtKB-KW"/>
</dbReference>
<evidence type="ECO:0000256" key="5">
    <source>
        <dbReference type="ARBA" id="ARBA00022617"/>
    </source>
</evidence>
<keyword evidence="16" id="KW-1185">Reference proteome</keyword>
<evidence type="ECO:0000313" key="16">
    <source>
        <dbReference type="Proteomes" id="UP001154078"/>
    </source>
</evidence>
<keyword evidence="8" id="KW-0492">Microsome</keyword>
<dbReference type="InterPro" id="IPR017972">
    <property type="entry name" value="Cyt_P450_CS"/>
</dbReference>
<accession>A0A9P0BH16</accession>
<dbReference type="SUPFAM" id="SSF48264">
    <property type="entry name" value="Cytochrome P450"/>
    <property type="match status" value="1"/>
</dbReference>
<evidence type="ECO:0000256" key="3">
    <source>
        <dbReference type="ARBA" id="ARBA00004406"/>
    </source>
</evidence>
<evidence type="ECO:0000256" key="6">
    <source>
        <dbReference type="ARBA" id="ARBA00022723"/>
    </source>
</evidence>
<dbReference type="CDD" id="cd11056">
    <property type="entry name" value="CYP6-like"/>
    <property type="match status" value="1"/>
</dbReference>
<dbReference type="Gene3D" id="1.10.630.10">
    <property type="entry name" value="Cytochrome P450"/>
    <property type="match status" value="1"/>
</dbReference>
<keyword evidence="5 13" id="KW-0349">Heme</keyword>
<evidence type="ECO:0008006" key="17">
    <source>
        <dbReference type="Google" id="ProtNLM"/>
    </source>
</evidence>
<dbReference type="PRINTS" id="PR00463">
    <property type="entry name" value="EP450I"/>
</dbReference>
<comment type="similarity">
    <text evidence="4 14">Belongs to the cytochrome P450 family.</text>
</comment>
<keyword evidence="7" id="KW-0256">Endoplasmic reticulum</keyword>
<dbReference type="GO" id="GO:0020037">
    <property type="term" value="F:heme binding"/>
    <property type="evidence" value="ECO:0007669"/>
    <property type="project" value="InterPro"/>
</dbReference>
<dbReference type="GO" id="GO:0005506">
    <property type="term" value="F:iron ion binding"/>
    <property type="evidence" value="ECO:0007669"/>
    <property type="project" value="InterPro"/>
</dbReference>
<dbReference type="PRINTS" id="PR00385">
    <property type="entry name" value="P450"/>
</dbReference>
<evidence type="ECO:0000256" key="4">
    <source>
        <dbReference type="ARBA" id="ARBA00010617"/>
    </source>
</evidence>
<evidence type="ECO:0000256" key="10">
    <source>
        <dbReference type="ARBA" id="ARBA00023004"/>
    </source>
</evidence>
<gene>
    <name evidence="15" type="ORF">MELIAE_LOCUS12751</name>
</gene>